<dbReference type="SMART" id="SM00978">
    <property type="entry name" value="Tim44"/>
    <property type="match status" value="1"/>
</dbReference>
<dbReference type="PANTHER" id="PTHR10721:SF1">
    <property type="entry name" value="MITOCHONDRIAL IMPORT INNER MEMBRANE TRANSLOCASE SUBUNIT TIM44"/>
    <property type="match status" value="1"/>
</dbReference>
<evidence type="ECO:0000256" key="5">
    <source>
        <dbReference type="ARBA" id="ARBA00022792"/>
    </source>
</evidence>
<dbReference type="EMBL" id="KL584795">
    <property type="protein sequence ID" value="KEQ90255.1"/>
    <property type="molecule type" value="Genomic_DNA"/>
</dbReference>
<proteinExistence type="inferred from homology"/>
<evidence type="ECO:0000256" key="7">
    <source>
        <dbReference type="ARBA" id="ARBA00022927"/>
    </source>
</evidence>
<dbReference type="GO" id="GO:0005743">
    <property type="term" value="C:mitochondrial inner membrane"/>
    <property type="evidence" value="ECO:0007669"/>
    <property type="project" value="UniProtKB-SubCell"/>
</dbReference>
<dbReference type="InterPro" id="IPR032710">
    <property type="entry name" value="NTF2-like_dom_sf"/>
</dbReference>
<feature type="compositionally biased region" description="Basic and acidic residues" evidence="13">
    <location>
        <begin position="97"/>
        <end position="107"/>
    </location>
</feature>
<dbReference type="SUPFAM" id="SSF54427">
    <property type="entry name" value="NTF2-like"/>
    <property type="match status" value="1"/>
</dbReference>
<dbReference type="GO" id="GO:0005524">
    <property type="term" value="F:ATP binding"/>
    <property type="evidence" value="ECO:0007669"/>
    <property type="project" value="UniProtKB-KW"/>
</dbReference>
<feature type="compositionally biased region" description="Polar residues" evidence="13">
    <location>
        <begin position="117"/>
        <end position="126"/>
    </location>
</feature>
<keyword evidence="8" id="KW-0809">Transit peptide</keyword>
<evidence type="ECO:0000256" key="6">
    <source>
        <dbReference type="ARBA" id="ARBA00022840"/>
    </source>
</evidence>
<feature type="compositionally biased region" description="Basic and acidic residues" evidence="13">
    <location>
        <begin position="129"/>
        <end position="138"/>
    </location>
</feature>
<dbReference type="GO" id="GO:0030150">
    <property type="term" value="P:protein import into mitochondrial matrix"/>
    <property type="evidence" value="ECO:0007669"/>
    <property type="project" value="TreeGrafter"/>
</dbReference>
<dbReference type="InterPro" id="IPR039544">
    <property type="entry name" value="Tim44-like"/>
</dbReference>
<dbReference type="Pfam" id="PF04280">
    <property type="entry name" value="Tim44"/>
    <property type="match status" value="1"/>
</dbReference>
<gene>
    <name evidence="15" type="ORF">AUEXF2481DRAFT_34107</name>
</gene>
<dbReference type="STRING" id="1043005.A0A074XXQ5"/>
<protein>
    <recommendedName>
        <fullName evidence="12">Mitochondrial import inner membrane translocase subunit TIM44</fullName>
    </recommendedName>
</protein>
<comment type="similarity">
    <text evidence="2">Belongs to the Tim44 family.</text>
</comment>
<feature type="compositionally biased region" description="Basic and acidic residues" evidence="13">
    <location>
        <begin position="16"/>
        <end position="54"/>
    </location>
</feature>
<sequence length="501" mass="55702">MQAERKRQRAAQGSAPKEEPKPEPAAKQSKDAETKSEPAAKAHKADEPMSEAERIYQATAARDAGAYQPDPEAEAAKKAKEAGAEGEAAEGEGEGEAAGKKEKKDNKPPPPKHGNKTPWQVFTETLNAEFKESKEWNEGTKQLSGSIHDFTENPNVQKARAAYEKSTGALSSAAGSTIKTTAGAIGKSAAWTWDTNVVKGIRYGAGAVGSGLEKATRPVRETEAFKNVKEVIDDGSSSRYGGWVEKEERRKRREAREAKDIAEGRRPAGEPLVEDPDAGVNVTVHKDAAWKESWREFRDNSKTMQRLFAFKSTYAESENPLISTARSISDRVAGFFAENETAKVIKKFREMDPSFQMEPWLQEMREYILPEVLDAYVKGDTEVLKQWLSAAQYQVYAALMQQYTQHGLVSDGRILDIRNVDVLNARLLEPGDIPVFVIMCRTQEVHVYKNKKTGQLASGMEDKVQQVTYAIGVTRLPEDVHNPETRGWRLIELQKSAREYI</sequence>
<dbReference type="PANTHER" id="PTHR10721">
    <property type="entry name" value="MITOCHONDRIAL IMPORT INNER MEMBRANE TRANSLOCASE SUBUNIT TIM44"/>
    <property type="match status" value="1"/>
</dbReference>
<keyword evidence="7" id="KW-0653">Protein transport</keyword>
<dbReference type="OMA" id="NFQMEPF"/>
<dbReference type="GeneID" id="25365003"/>
<accession>A0A074XXQ5</accession>
<evidence type="ECO:0000256" key="4">
    <source>
        <dbReference type="ARBA" id="ARBA00022741"/>
    </source>
</evidence>
<keyword evidence="10" id="KW-0496">Mitochondrion</keyword>
<evidence type="ECO:0000256" key="9">
    <source>
        <dbReference type="ARBA" id="ARBA00023010"/>
    </source>
</evidence>
<keyword evidence="4" id="KW-0547">Nucleotide-binding</keyword>
<dbReference type="FunCoup" id="A0A074XXQ5">
    <property type="interactions" value="986"/>
</dbReference>
<dbReference type="InParanoid" id="A0A074XXQ5"/>
<keyword evidence="11" id="KW-0472">Membrane</keyword>
<name>A0A074XXQ5_AURSE</name>
<dbReference type="RefSeq" id="XP_013338741.1">
    <property type="nucleotide sequence ID" value="XM_013483287.1"/>
</dbReference>
<dbReference type="GO" id="GO:0051087">
    <property type="term" value="F:protein-folding chaperone binding"/>
    <property type="evidence" value="ECO:0007669"/>
    <property type="project" value="TreeGrafter"/>
</dbReference>
<feature type="domain" description="Tim44-like" evidence="14">
    <location>
        <begin position="341"/>
        <end position="495"/>
    </location>
</feature>
<dbReference type="Proteomes" id="UP000030641">
    <property type="component" value="Unassembled WGS sequence"/>
</dbReference>
<keyword evidence="9" id="KW-0811">Translocation</keyword>
<dbReference type="InterPro" id="IPR007379">
    <property type="entry name" value="Tim44-like_dom"/>
</dbReference>
<dbReference type="OrthoDB" id="10265990at2759"/>
<evidence type="ECO:0000256" key="1">
    <source>
        <dbReference type="ARBA" id="ARBA00004637"/>
    </source>
</evidence>
<evidence type="ECO:0000256" key="3">
    <source>
        <dbReference type="ARBA" id="ARBA00022448"/>
    </source>
</evidence>
<evidence type="ECO:0000313" key="16">
    <source>
        <dbReference type="Proteomes" id="UP000030641"/>
    </source>
</evidence>
<keyword evidence="6" id="KW-0067">ATP-binding</keyword>
<feature type="region of interest" description="Disordered" evidence="13">
    <location>
        <begin position="1"/>
        <end position="151"/>
    </location>
</feature>
<evidence type="ECO:0000256" key="11">
    <source>
        <dbReference type="ARBA" id="ARBA00023136"/>
    </source>
</evidence>
<dbReference type="HOGENOM" id="CLU_020932_2_0_1"/>
<evidence type="ECO:0000256" key="10">
    <source>
        <dbReference type="ARBA" id="ARBA00023128"/>
    </source>
</evidence>
<keyword evidence="5" id="KW-0999">Mitochondrion inner membrane</keyword>
<evidence type="ECO:0000256" key="13">
    <source>
        <dbReference type="SAM" id="MobiDB-lite"/>
    </source>
</evidence>
<reference evidence="15 16" key="1">
    <citation type="journal article" date="2014" name="BMC Genomics">
        <title>Genome sequencing of four Aureobasidium pullulans varieties: biotechnological potential, stress tolerance, and description of new species.</title>
        <authorList>
            <person name="Gostin Ar C."/>
            <person name="Ohm R.A."/>
            <person name="Kogej T."/>
            <person name="Sonjak S."/>
            <person name="Turk M."/>
            <person name="Zajc J."/>
            <person name="Zalar P."/>
            <person name="Grube M."/>
            <person name="Sun H."/>
            <person name="Han J."/>
            <person name="Sharma A."/>
            <person name="Chiniquy J."/>
            <person name="Ngan C.Y."/>
            <person name="Lipzen A."/>
            <person name="Barry K."/>
            <person name="Grigoriev I.V."/>
            <person name="Gunde-Cimerman N."/>
        </authorList>
    </citation>
    <scope>NUCLEOTIDE SEQUENCE [LARGE SCALE GENOMIC DNA]</scope>
    <source>
        <strain evidence="15 16">EXF-2481</strain>
    </source>
</reference>
<evidence type="ECO:0000256" key="2">
    <source>
        <dbReference type="ARBA" id="ARBA00009597"/>
    </source>
</evidence>
<evidence type="ECO:0000259" key="14">
    <source>
        <dbReference type="SMART" id="SM00978"/>
    </source>
</evidence>
<feature type="compositionally biased region" description="Basic and acidic residues" evidence="13">
    <location>
        <begin position="245"/>
        <end position="268"/>
    </location>
</feature>
<evidence type="ECO:0000313" key="15">
    <source>
        <dbReference type="EMBL" id="KEQ90255.1"/>
    </source>
</evidence>
<evidence type="ECO:0000256" key="12">
    <source>
        <dbReference type="ARBA" id="ARBA00074309"/>
    </source>
</evidence>
<dbReference type="Gene3D" id="3.10.450.240">
    <property type="match status" value="1"/>
</dbReference>
<dbReference type="FunFam" id="3.10.450.240:FF:000002">
    <property type="entry name" value="Mitochondrial import inner membrane translocase subunit TIM44"/>
    <property type="match status" value="1"/>
</dbReference>
<organism evidence="15 16">
    <name type="scientific">Aureobasidium subglaciale (strain EXF-2481)</name>
    <name type="common">Aureobasidium pullulans var. subglaciale</name>
    <dbReference type="NCBI Taxonomy" id="1043005"/>
    <lineage>
        <taxon>Eukaryota</taxon>
        <taxon>Fungi</taxon>
        <taxon>Dikarya</taxon>
        <taxon>Ascomycota</taxon>
        <taxon>Pezizomycotina</taxon>
        <taxon>Dothideomycetes</taxon>
        <taxon>Dothideomycetidae</taxon>
        <taxon>Dothideales</taxon>
        <taxon>Saccotheciaceae</taxon>
        <taxon>Aureobasidium</taxon>
    </lineage>
</organism>
<feature type="region of interest" description="Disordered" evidence="13">
    <location>
        <begin position="245"/>
        <end position="277"/>
    </location>
</feature>
<keyword evidence="16" id="KW-1185">Reference proteome</keyword>
<evidence type="ECO:0000256" key="8">
    <source>
        <dbReference type="ARBA" id="ARBA00022946"/>
    </source>
</evidence>
<keyword evidence="3" id="KW-0813">Transport</keyword>
<comment type="subcellular location">
    <subcellularLocation>
        <location evidence="1">Mitochondrion inner membrane</location>
        <topology evidence="1">Peripheral membrane protein</topology>
    </subcellularLocation>
</comment>
<dbReference type="AlphaFoldDB" id="A0A074XXQ5"/>
<feature type="compositionally biased region" description="Basic and acidic residues" evidence="13">
    <location>
        <begin position="74"/>
        <end position="83"/>
    </location>
</feature>